<reference evidence="1 2" key="1">
    <citation type="journal article" date="2022" name="bioRxiv">
        <title>The genome of the oomycete Peronosclerospora sorghi, a cosmopolitan pathogen of maize and sorghum, is inflated with dispersed pseudogenes.</title>
        <authorList>
            <person name="Fletcher K."/>
            <person name="Martin F."/>
            <person name="Isakeit T."/>
            <person name="Cavanaugh K."/>
            <person name="Magill C."/>
            <person name="Michelmore R."/>
        </authorList>
    </citation>
    <scope>NUCLEOTIDE SEQUENCE [LARGE SCALE GENOMIC DNA]</scope>
    <source>
        <strain evidence="1">P6</strain>
    </source>
</reference>
<keyword evidence="2" id="KW-1185">Reference proteome</keyword>
<dbReference type="EMBL" id="CM047582">
    <property type="protein sequence ID" value="KAI9915296.1"/>
    <property type="molecule type" value="Genomic_DNA"/>
</dbReference>
<evidence type="ECO:0000313" key="2">
    <source>
        <dbReference type="Proteomes" id="UP001163321"/>
    </source>
</evidence>
<name>A0ACC0WAD9_9STRA</name>
<organism evidence="1 2">
    <name type="scientific">Peronosclerospora sorghi</name>
    <dbReference type="NCBI Taxonomy" id="230839"/>
    <lineage>
        <taxon>Eukaryota</taxon>
        <taxon>Sar</taxon>
        <taxon>Stramenopiles</taxon>
        <taxon>Oomycota</taxon>
        <taxon>Peronosporomycetes</taxon>
        <taxon>Peronosporales</taxon>
        <taxon>Peronosporaceae</taxon>
        <taxon>Peronosclerospora</taxon>
    </lineage>
</organism>
<gene>
    <name evidence="1" type="ORF">PsorP6_007342</name>
</gene>
<comment type="caution">
    <text evidence="1">The sequence shown here is derived from an EMBL/GenBank/DDBJ whole genome shotgun (WGS) entry which is preliminary data.</text>
</comment>
<evidence type="ECO:0000313" key="1">
    <source>
        <dbReference type="EMBL" id="KAI9915296.1"/>
    </source>
</evidence>
<accession>A0ACC0WAD9</accession>
<sequence>MRWVYGERQRPRRKQSVSPRRQGGGEEEEEEDTTVPSDVEIDALLSKLFEYGRRETCLFLGSSESTASFQRRQQHGTANGRSHTTTTHPLLWSRPWSYASARRLAPWRGYESDTNEHTPSVSSRRRNDYHWAIDQAASLIAGFVAGMDARQSHSEQRDQFQIQGCTHEDGWMESSRHAL</sequence>
<dbReference type="Proteomes" id="UP001163321">
    <property type="component" value="Chromosome 3"/>
</dbReference>
<protein>
    <submittedName>
        <fullName evidence="1">Uncharacterized protein</fullName>
    </submittedName>
</protein>
<proteinExistence type="predicted"/>